<dbReference type="InterPro" id="IPR029069">
    <property type="entry name" value="HotDog_dom_sf"/>
</dbReference>
<dbReference type="GO" id="GO:0004313">
    <property type="term" value="F:[acyl-carrier-protein] S-acetyltransferase activity"/>
    <property type="evidence" value="ECO:0007669"/>
    <property type="project" value="UniProtKB-EC"/>
</dbReference>
<dbReference type="Gene3D" id="1.20.1050.120">
    <property type="match status" value="1"/>
</dbReference>
<dbReference type="InterPro" id="IPR050830">
    <property type="entry name" value="Fungal_FAS"/>
</dbReference>
<dbReference type="GO" id="GO:0004321">
    <property type="term" value="F:fatty-acyl-CoA synthase activity"/>
    <property type="evidence" value="ECO:0007669"/>
    <property type="project" value="UniProtKB-EC"/>
</dbReference>
<evidence type="ECO:0000256" key="14">
    <source>
        <dbReference type="ARBA" id="ARBA00033756"/>
    </source>
</evidence>
<dbReference type="SMART" id="SM00827">
    <property type="entry name" value="PKS_AT"/>
    <property type="match status" value="1"/>
</dbReference>
<dbReference type="GO" id="GO:0141148">
    <property type="term" value="F:enoyl-[acyl-carrier-protein] reductase (NADPH) activity"/>
    <property type="evidence" value="ECO:0007669"/>
    <property type="project" value="EnsemblFungi"/>
</dbReference>
<dbReference type="GO" id="GO:0016297">
    <property type="term" value="F:fatty acyl-[ACP] hydrolase activity"/>
    <property type="evidence" value="ECO:0007669"/>
    <property type="project" value="UniProtKB-EC"/>
</dbReference>
<keyword evidence="7 21" id="KW-0521">NADP</keyword>
<evidence type="ECO:0000256" key="10">
    <source>
        <dbReference type="ARBA" id="ARBA00023098"/>
    </source>
</evidence>
<evidence type="ECO:0000256" key="2">
    <source>
        <dbReference type="ARBA" id="ARBA00010009"/>
    </source>
</evidence>
<evidence type="ECO:0000313" key="24">
    <source>
        <dbReference type="EMBL" id="ODV91402.1"/>
    </source>
</evidence>
<dbReference type="EC" id="1.3.1.9" evidence="21"/>
<dbReference type="InterPro" id="IPR003965">
    <property type="entry name" value="Fatty_acid_synthase"/>
</dbReference>
<dbReference type="Gene3D" id="1.20.930.70">
    <property type="match status" value="1"/>
</dbReference>
<dbReference type="PANTHER" id="PTHR10982:SF21">
    <property type="entry name" value="FATTY ACID SYNTHASE SUBUNIT BETA"/>
    <property type="match status" value="1"/>
</dbReference>
<dbReference type="FunFam" id="3.30.1120.100:FF:000001">
    <property type="entry name" value="Fatty acid synthase beta subunit dehydratase"/>
    <property type="match status" value="1"/>
</dbReference>
<dbReference type="InterPro" id="IPR014043">
    <property type="entry name" value="Acyl_transferase_dom"/>
</dbReference>
<dbReference type="SUPFAM" id="SSF54637">
    <property type="entry name" value="Thioesterase/thiol ester dehydrase-isomerase"/>
    <property type="match status" value="2"/>
</dbReference>
<sequence length="2088" mass="233029">MYTGVATGASTPHSASAMRPVSLSHGLLEHTLLVPSSLYQAATLLRNDFQDQLPEATEEYALDEEPSSVPELLARFLSFVTDKSEDEPGQFDEMLSIVLREFETRFLQGNEVHAVAVALPGIPEKRREVIRAYYAARIALNRPIKAHQSALFRAVQAGSAKVFVVFGGQGNIEEYFDELREVHTVYGSIIEDFIRSIAEFLLDLTAHPDAAEMFPKGLDIMNWLANPSSTPDTDYLIDAPVSLPLIALTQFAHYAVTCKILGIHPGELRDLFGGATGHSQGVVTAAAISASDSWESFMENVFNALTILFWIAIRSQQKYPRTSLPPTLVRDSVEQGEGKPTPMLSVRELNREQIQKYVDLTNKHLPTEKHISISLANGSKNFVVTGPPQSLYGFNKSLRKIKAQTGMDQTRIPHTQRKLRISNKFLPISAPFHSPYSDMATEQVFNDIKNISLPAHKLGIPVFDTYDGHDLSTTTDPDEVENIIPRLVLLILRFPVIWPAATNFEATHIIDFGPGGVSGLGALTLRNKDGTGVRVIVGGAFEGGSNTELGFKSELFDREDSSVIYAMNWFKEFRPKLITNSLGDTFVDTKFTRLLGVPPVMVAGMTPTTVPPDFVAATMNAGFHIELAGGAYFMPSMLTKAIEYVEKHTTPGSGITINLIYVNPNLMRWAIPLVGELRGKGYPIEGITIGAGVPSLEVASEYINTLGLKHIAFKPGSTDAIQAVINIAKAHPNFPVILQWTGGRAGGHHSYEDFHAPILTMYGRIRRCPNIVLVAGSGFGGANDTYPYLTGQWSEEFSYPPMPFDAIVFGSRMMTAKEAHTSYEAKKAIMEAPGVSDTDWEDTYKKATGGVITVLSEMGEPIHKLATRGVLLWKEMDEKVFSLPKEKRVEYLLKHKDYIVKKLNADFQKPWFGCNSEGEACDLEDMTYAEVLKRLIELQYVVSEKRWIDVSLRNMTAEFIRRLEERFVGSSSSGRPSIIQNNSQLDDPYSFIETVINAYPEAKDQLLTGQDREYFIILCLNPMQKPVPFVPVLDDNFEFFFKKDSLWQSEDLAAVWGQDVQRTCILQGPVAARHTTKINQPIKEILGEIHESHIAYLKRDYYGGDSKAIPTIEYIGGNIIQDNTSRHIVEGLTEIEEKNRTIYCFEGLSDDAFAPSTDEWMAVLGGEKYSWRHAFFTSNVFVQGTKYQNNPARRLFAPSSSRRIVVENVDDIDKCRISIVDKVQGKQVETLTLFQEGKKIFLNLIEYRTADGKPTTLTLTFNYVPELGFAPIQEVMDNRNDHIKEFYWKLWFGSACPYKVCQDLSATFSGERVTITSKAIADFVHAVGNHGEAYVERQGKVTLAPIDFTIVLGWKSIIQAIFPKEIDGDLLKLVHLSNAFRVFPGQKPLSAGDVVETVAKINAVINQDSGKMVEVVGTVLRDGAQVIQVTSRFLYRGTYEDYENTFESKTETPMQLQLKSVKDIAVLNSKEWISLDYEGDLIGKTLTFRLQSYMRYKNSTAFSLVETTGDITMELPTNEVIQVGTVNYYEDSVSLGNPVIDYLQRNGKTIEEPFMFENATPLSDPEQPLILRAPGSNENYARVSGDYNPIHVSPVFAAYVGLHGNITHGMYTSAAVRSLVEVWAAESVSTRVRSYKCDFVGMVLPDDTIVVTLKQIGMINGRKIVSVEARNQETDTVVLSGEAEVEQPTSAFVFTGQGSQEQGMGMDLYQSSEVARKVWDRADEHFRTNYGFSIIDIVKNNPRERTVHFGGARGKRIRENYMSMMFEYVDSNGEPKHERIFKSIDENTLSYTFTSEDGLISATQFTQPALTLMEKAAFEDMKSKGLVPTESTFAGHSLGEYSALASLGNVLPIEALSDIVFYRGMTMQVAVPRDANGRSNYGMCAVNPSRVSPTFDDKALRYVVDHIGVQTGWLLEIVNFNVENQQYVTAGDLRGLDTMTNVLNILKVQKIDISKLMETLGLEKVTEHLTEIVSDVAQKSLEKPQPIDLERGFAVIPLKGISVPFHSTYLRNGVKPFRSFLSKKLPASAIKTSDLVGKYIPNLTARPFEITKDYFEEVYELTKSDRVKFILDHWDMYENDKIPASSGL</sequence>
<dbReference type="InterPro" id="IPR016452">
    <property type="entry name" value="Fas1/AflB-like"/>
</dbReference>
<accession>A0A1E4TI19</accession>
<evidence type="ECO:0000256" key="19">
    <source>
        <dbReference type="ARBA" id="ARBA00048835"/>
    </source>
</evidence>
<dbReference type="Gene3D" id="3.40.366.10">
    <property type="entry name" value="Malonyl-Coenzyme A Acyl Carrier Protein, domain 2"/>
    <property type="match status" value="3"/>
</dbReference>
<evidence type="ECO:0000256" key="5">
    <source>
        <dbReference type="ARBA" id="ARBA00022801"/>
    </source>
</evidence>
<dbReference type="EC" id="2.3.1.86" evidence="21"/>
<dbReference type="InterPro" id="IPR040883">
    <property type="entry name" value="FAS_meander"/>
</dbReference>
<evidence type="ECO:0000256" key="12">
    <source>
        <dbReference type="ARBA" id="ARBA00023239"/>
    </source>
</evidence>
<comment type="catalytic activity">
    <reaction evidence="1 21">
        <text>a (3R)-hydroxyacyl-[ACP] = a (2E)-enoyl-[ACP] + H2O</text>
        <dbReference type="Rhea" id="RHEA:13097"/>
        <dbReference type="Rhea" id="RHEA-COMP:9925"/>
        <dbReference type="Rhea" id="RHEA-COMP:9945"/>
        <dbReference type="ChEBI" id="CHEBI:15377"/>
        <dbReference type="ChEBI" id="CHEBI:78784"/>
        <dbReference type="ChEBI" id="CHEBI:78827"/>
        <dbReference type="EC" id="4.2.1.59"/>
    </reaction>
</comment>
<dbReference type="GO" id="GO:0019171">
    <property type="term" value="F:(3R)-hydroxyacyl-[acyl-carrier-protein] dehydratase activity"/>
    <property type="evidence" value="ECO:0007669"/>
    <property type="project" value="UniProtKB-EC"/>
</dbReference>
<dbReference type="EC" id="4.2.1.59" evidence="21"/>
<dbReference type="GO" id="GO:0004312">
    <property type="term" value="F:fatty acid synthase activity"/>
    <property type="evidence" value="ECO:0007669"/>
    <property type="project" value="EnsemblFungi"/>
</dbReference>
<evidence type="ECO:0000256" key="15">
    <source>
        <dbReference type="ARBA" id="ARBA00048237"/>
    </source>
</evidence>
<keyword evidence="12 21" id="KW-0456">Lyase</keyword>
<dbReference type="CDD" id="cd03447">
    <property type="entry name" value="FAS_MaoC"/>
    <property type="match status" value="1"/>
</dbReference>
<evidence type="ECO:0000256" key="18">
    <source>
        <dbReference type="ARBA" id="ARBA00048572"/>
    </source>
</evidence>
<evidence type="ECO:0000256" key="21">
    <source>
        <dbReference type="PIRNR" id="PIRNR005562"/>
    </source>
</evidence>
<dbReference type="EC" id="3.1.2.14" evidence="21"/>
<dbReference type="GO" id="GO:0005811">
    <property type="term" value="C:lipid droplet"/>
    <property type="evidence" value="ECO:0007669"/>
    <property type="project" value="EnsemblFungi"/>
</dbReference>
<proteinExistence type="inferred from homology"/>
<evidence type="ECO:0000313" key="25">
    <source>
        <dbReference type="Proteomes" id="UP000095023"/>
    </source>
</evidence>
<protein>
    <recommendedName>
        <fullName evidence="21">Fatty acid synthase subunit beta</fullName>
        <ecNumber evidence="21">2.3.1.86</ecNumber>
    </recommendedName>
    <domain>
        <recommendedName>
            <fullName evidence="21">3-hydroxyacyl-[acyl-carrier-protein] dehydratase</fullName>
            <ecNumber evidence="21">4.2.1.59</ecNumber>
        </recommendedName>
    </domain>
    <domain>
        <recommendedName>
            <fullName evidence="21">Enoyl-[acyl-carrier-protein] reductase [NADH]</fullName>
            <ecNumber evidence="21">1.3.1.9</ecNumber>
        </recommendedName>
    </domain>
    <domain>
        <recommendedName>
            <fullName evidence="21">[Acyl-carrier-protein] acetyltransferase</fullName>
            <ecNumber evidence="21">2.3.1.38</ecNumber>
        </recommendedName>
    </domain>
    <domain>
        <recommendedName>
            <fullName evidence="21">[Acyl-carrier-protein] malonyltransferase</fullName>
            <ecNumber evidence="21">2.3.1.39</ecNumber>
        </recommendedName>
    </domain>
    <domain>
        <recommendedName>
            <fullName evidence="21">S-acyl fatty acid synthase thioesterase</fullName>
            <ecNumber evidence="21">3.1.2.14</ecNumber>
        </recommendedName>
    </domain>
</protein>
<comment type="catalytic activity">
    <reaction evidence="17 21">
        <text>(9Z)-octadecenoyl-[ACP] + H2O = (9Z)-octadecenoate + holo-[ACP] + H(+)</text>
        <dbReference type="Rhea" id="RHEA:15057"/>
        <dbReference type="Rhea" id="RHEA-COMP:9685"/>
        <dbReference type="Rhea" id="RHEA-COMP:9924"/>
        <dbReference type="ChEBI" id="CHEBI:15377"/>
        <dbReference type="ChEBI" id="CHEBI:15378"/>
        <dbReference type="ChEBI" id="CHEBI:30823"/>
        <dbReference type="ChEBI" id="CHEBI:64479"/>
        <dbReference type="ChEBI" id="CHEBI:78783"/>
        <dbReference type="EC" id="3.1.2.14"/>
    </reaction>
</comment>
<feature type="active site" description="For acetyltransferase activity" evidence="22">
    <location>
        <position position="279"/>
    </location>
</feature>
<evidence type="ECO:0000256" key="4">
    <source>
        <dbReference type="ARBA" id="ARBA00022679"/>
    </source>
</evidence>
<dbReference type="FunFam" id="1.20.930.70:FF:000001">
    <property type="entry name" value="Fatty acid synthase beta subunit dehydratase"/>
    <property type="match status" value="1"/>
</dbReference>
<dbReference type="Gene3D" id="3.10.129.10">
    <property type="entry name" value="Hotdog Thioesterase"/>
    <property type="match status" value="2"/>
</dbReference>
<dbReference type="GO" id="GO:0004314">
    <property type="term" value="F:[acyl-carrier-protein] S-malonyltransferase activity"/>
    <property type="evidence" value="ECO:0007669"/>
    <property type="project" value="UniProtKB-EC"/>
</dbReference>
<dbReference type="InterPro" id="IPR039569">
    <property type="entry name" value="FAS1-like_DH_region"/>
</dbReference>
<keyword evidence="5 21" id="KW-0378">Hydrolase</keyword>
<dbReference type="EC" id="2.3.1.39" evidence="21"/>
<dbReference type="InterPro" id="IPR041099">
    <property type="entry name" value="FAS1_N"/>
</dbReference>
<dbReference type="GO" id="GO:0005835">
    <property type="term" value="C:fatty acid synthase complex"/>
    <property type="evidence" value="ECO:0007669"/>
    <property type="project" value="UniProtKB-UniRule"/>
</dbReference>
<dbReference type="Pfam" id="PF17951">
    <property type="entry name" value="FAS_meander"/>
    <property type="match status" value="1"/>
</dbReference>
<dbReference type="FunFam" id="3.20.20.70:FF:000078">
    <property type="entry name" value="Fatty acid synthase beta subunit dehydratase"/>
    <property type="match status" value="1"/>
</dbReference>
<dbReference type="InterPro" id="IPR013565">
    <property type="entry name" value="Fas1/AflB-like_central"/>
</dbReference>
<evidence type="ECO:0000256" key="7">
    <source>
        <dbReference type="ARBA" id="ARBA00022857"/>
    </source>
</evidence>
<dbReference type="Pfam" id="PF00698">
    <property type="entry name" value="Acyl_transf_1"/>
    <property type="match status" value="1"/>
</dbReference>
<dbReference type="Pfam" id="PF08354">
    <property type="entry name" value="Fas1-AflB-like_hel"/>
    <property type="match status" value="1"/>
</dbReference>
<evidence type="ECO:0000256" key="22">
    <source>
        <dbReference type="PIRSR" id="PIRSR005562-1"/>
    </source>
</evidence>
<dbReference type="GO" id="GO:0042759">
    <property type="term" value="P:long-chain fatty acid biosynthetic process"/>
    <property type="evidence" value="ECO:0007669"/>
    <property type="project" value="EnsemblFungi"/>
</dbReference>
<dbReference type="Pfam" id="PF17828">
    <property type="entry name" value="FAS_N"/>
    <property type="match status" value="1"/>
</dbReference>
<keyword evidence="13 21" id="KW-0511">Multifunctional enzyme</keyword>
<comment type="catalytic activity">
    <reaction evidence="19 21">
        <text>holo-[ACP] + acetyl-CoA = acetyl-[ACP] + CoA</text>
        <dbReference type="Rhea" id="RHEA:41788"/>
        <dbReference type="Rhea" id="RHEA-COMP:9621"/>
        <dbReference type="Rhea" id="RHEA-COMP:9685"/>
        <dbReference type="ChEBI" id="CHEBI:57287"/>
        <dbReference type="ChEBI" id="CHEBI:57288"/>
        <dbReference type="ChEBI" id="CHEBI:64479"/>
        <dbReference type="ChEBI" id="CHEBI:78446"/>
        <dbReference type="EC" id="2.3.1.38"/>
    </reaction>
</comment>
<comment type="catalytic activity">
    <reaction evidence="15 21">
        <text>acetyl-CoA + n malonyl-CoA + 2n NADPH + 4n H(+) = a long-chain-acyl-CoA + n CoA + n CO2 + 2n NADP(+).</text>
        <dbReference type="EC" id="2.3.1.86"/>
    </reaction>
</comment>
<dbReference type="PRINTS" id="PR01483">
    <property type="entry name" value="FASYNTHASE"/>
</dbReference>
<evidence type="ECO:0000256" key="6">
    <source>
        <dbReference type="ARBA" id="ARBA00022832"/>
    </source>
</evidence>
<dbReference type="InterPro" id="IPR013785">
    <property type="entry name" value="Aldolase_TIM"/>
</dbReference>
<dbReference type="Gene3D" id="3.20.20.70">
    <property type="entry name" value="Aldolase class I"/>
    <property type="match status" value="2"/>
</dbReference>
<keyword evidence="25" id="KW-1185">Reference proteome</keyword>
<dbReference type="FunFam" id="3.40.366.10:FF:000003">
    <property type="entry name" value="Fatty acid synthase subunit beta dehydratase"/>
    <property type="match status" value="1"/>
</dbReference>
<dbReference type="GO" id="GO:0004318">
    <property type="term" value="F:enoyl-[acyl-carrier-protein] reductase (NADH) activity"/>
    <property type="evidence" value="ECO:0007669"/>
    <property type="project" value="UniProtKB-UniRule"/>
</dbReference>
<evidence type="ECO:0000256" key="9">
    <source>
        <dbReference type="ARBA" id="ARBA00023027"/>
    </source>
</evidence>
<dbReference type="SUPFAM" id="SSF52151">
    <property type="entry name" value="FabD/lysophospholipase-like"/>
    <property type="match status" value="2"/>
</dbReference>
<dbReference type="Gene3D" id="3.30.1120.100">
    <property type="match status" value="1"/>
</dbReference>
<evidence type="ECO:0000256" key="13">
    <source>
        <dbReference type="ARBA" id="ARBA00023268"/>
    </source>
</evidence>
<dbReference type="InterPro" id="IPR016035">
    <property type="entry name" value="Acyl_Trfase/lysoPLipase"/>
</dbReference>
<organism evidence="24 25">
    <name type="scientific">Tortispora caseinolytica NRRL Y-17796</name>
    <dbReference type="NCBI Taxonomy" id="767744"/>
    <lineage>
        <taxon>Eukaryota</taxon>
        <taxon>Fungi</taxon>
        <taxon>Dikarya</taxon>
        <taxon>Ascomycota</taxon>
        <taxon>Saccharomycotina</taxon>
        <taxon>Trigonopsidomycetes</taxon>
        <taxon>Trigonopsidales</taxon>
        <taxon>Trigonopsidaceae</taxon>
        <taxon>Tortispora</taxon>
    </lineage>
</organism>
<evidence type="ECO:0000256" key="3">
    <source>
        <dbReference type="ARBA" id="ARBA00022516"/>
    </source>
</evidence>
<keyword evidence="8 21" id="KW-0560">Oxidoreductase</keyword>
<evidence type="ECO:0000259" key="23">
    <source>
        <dbReference type="SMART" id="SM00827"/>
    </source>
</evidence>
<comment type="catalytic activity">
    <reaction evidence="18 21">
        <text>a 2,3-saturated acyl-[ACP] + NAD(+) = a (2E)-enoyl-[ACP] + NADH + H(+)</text>
        <dbReference type="Rhea" id="RHEA:10240"/>
        <dbReference type="Rhea" id="RHEA-COMP:9925"/>
        <dbReference type="Rhea" id="RHEA-COMP:9926"/>
        <dbReference type="ChEBI" id="CHEBI:15378"/>
        <dbReference type="ChEBI" id="CHEBI:57540"/>
        <dbReference type="ChEBI" id="CHEBI:57945"/>
        <dbReference type="ChEBI" id="CHEBI:78784"/>
        <dbReference type="ChEBI" id="CHEBI:78785"/>
        <dbReference type="EC" id="1.3.1.9"/>
    </reaction>
</comment>
<evidence type="ECO:0000256" key="11">
    <source>
        <dbReference type="ARBA" id="ARBA00023160"/>
    </source>
</evidence>
<dbReference type="EMBL" id="KV453842">
    <property type="protein sequence ID" value="ODV91402.1"/>
    <property type="molecule type" value="Genomic_DNA"/>
</dbReference>
<keyword evidence="9 21" id="KW-0520">NAD</keyword>
<keyword evidence="11 21" id="KW-0275">Fatty acid biosynthesis</keyword>
<dbReference type="Gene3D" id="6.10.60.10">
    <property type="match status" value="1"/>
</dbReference>
<dbReference type="InterPro" id="IPR032088">
    <property type="entry name" value="SAT"/>
</dbReference>
<keyword evidence="6 21" id="KW-0276">Fatty acid metabolism</keyword>
<comment type="similarity">
    <text evidence="2 21">Belongs to the fungal fatty acid synthetase subunit beta family.</text>
</comment>
<dbReference type="Proteomes" id="UP000095023">
    <property type="component" value="Unassembled WGS sequence"/>
</dbReference>
<keyword evidence="10 21" id="KW-0443">Lipid metabolism</keyword>
<dbReference type="GO" id="GO:0005829">
    <property type="term" value="C:cytosol"/>
    <property type="evidence" value="ECO:0007669"/>
    <property type="project" value="EnsemblFungi"/>
</dbReference>
<reference evidence="25" key="1">
    <citation type="submission" date="2016-02" db="EMBL/GenBank/DDBJ databases">
        <title>Comparative genomics of biotechnologically important yeasts.</title>
        <authorList>
            <consortium name="DOE Joint Genome Institute"/>
            <person name="Riley R."/>
            <person name="Haridas S."/>
            <person name="Wolfe K.H."/>
            <person name="Lopes M.R."/>
            <person name="Hittinger C.T."/>
            <person name="Goker M."/>
            <person name="Salamov A."/>
            <person name="Wisecaver J."/>
            <person name="Long T.M."/>
            <person name="Aerts A.L."/>
            <person name="Barry K."/>
            <person name="Choi C."/>
            <person name="Clum A."/>
            <person name="Coughlan A.Y."/>
            <person name="Deshpande S."/>
            <person name="Douglass A.P."/>
            <person name="Hanson S.J."/>
            <person name="Klenk H.-P."/>
            <person name="Labutti K."/>
            <person name="Lapidus A."/>
            <person name="Lindquist E."/>
            <person name="Lipzen A."/>
            <person name="Meier-Kolthoff J.P."/>
            <person name="Ohm R.A."/>
            <person name="Otillar R.P."/>
            <person name="Pangilinan J."/>
            <person name="Peng Y."/>
            <person name="Rokas A."/>
            <person name="Rosa C.A."/>
            <person name="Scheuner C."/>
            <person name="Sibirny A.A."/>
            <person name="Slot J.C."/>
            <person name="Stielow J.B."/>
            <person name="Sun H."/>
            <person name="Kurtzman C.P."/>
            <person name="Blackwell M."/>
            <person name="Jeffries T.W."/>
            <person name="Grigoriev I.V."/>
        </authorList>
    </citation>
    <scope>NUCLEOTIDE SEQUENCE [LARGE SCALE GENOMIC DNA]</scope>
    <source>
        <strain evidence="25">NRRL Y-17796</strain>
    </source>
</reference>
<dbReference type="EC" id="2.3.1.38" evidence="21"/>
<keyword evidence="3 21" id="KW-0444">Lipid biosynthesis</keyword>
<feature type="active site" description="For malonyltransferase activity" evidence="22">
    <location>
        <position position="1837"/>
    </location>
</feature>
<name>A0A1E4TI19_9ASCO</name>
<gene>
    <name evidence="24" type="ORF">CANCADRAFT_32053</name>
</gene>
<comment type="subunit">
    <text evidence="14 21">[Alpha(6)beta(6)] hexamers of two multifunctional subunits (alpha and beta).</text>
</comment>
<dbReference type="InterPro" id="IPR001227">
    <property type="entry name" value="Ac_transferase_dom_sf"/>
</dbReference>
<evidence type="ECO:0000256" key="16">
    <source>
        <dbReference type="ARBA" id="ARBA00048462"/>
    </source>
</evidence>
<evidence type="ECO:0000256" key="1">
    <source>
        <dbReference type="ARBA" id="ARBA00001055"/>
    </source>
</evidence>
<dbReference type="GO" id="GO:0016409">
    <property type="term" value="F:palmitoyltransferase activity"/>
    <property type="evidence" value="ECO:0007669"/>
    <property type="project" value="EnsemblFungi"/>
</dbReference>
<dbReference type="Gene3D" id="3.30.70.3330">
    <property type="match status" value="1"/>
</dbReference>
<evidence type="ECO:0000256" key="20">
    <source>
        <dbReference type="ARBA" id="ARBA00058855"/>
    </source>
</evidence>
<dbReference type="Pfam" id="PF01575">
    <property type="entry name" value="MaoC_dehydratas"/>
    <property type="match status" value="1"/>
</dbReference>
<dbReference type="InterPro" id="IPR002539">
    <property type="entry name" value="MaoC-like_dom"/>
</dbReference>
<evidence type="ECO:0000256" key="8">
    <source>
        <dbReference type="ARBA" id="ARBA00023002"/>
    </source>
</evidence>
<dbReference type="Pfam" id="PF13452">
    <property type="entry name" value="FAS1_DH_region"/>
    <property type="match status" value="1"/>
</dbReference>
<dbReference type="Pfam" id="PF16073">
    <property type="entry name" value="SAT"/>
    <property type="match status" value="1"/>
</dbReference>
<dbReference type="Gene3D" id="6.10.140.1400">
    <property type="match status" value="1"/>
</dbReference>
<dbReference type="FunFam" id="3.10.129.10:FF:000017">
    <property type="entry name" value="Fatty acid synthase beta subunit dehydratase"/>
    <property type="match status" value="1"/>
</dbReference>
<dbReference type="PANTHER" id="PTHR10982">
    <property type="entry name" value="MALONYL COA-ACYL CARRIER PROTEIN TRANSACYLASE"/>
    <property type="match status" value="1"/>
</dbReference>
<dbReference type="OrthoDB" id="5417908at2759"/>
<evidence type="ECO:0000256" key="17">
    <source>
        <dbReference type="ARBA" id="ARBA00048536"/>
    </source>
</evidence>
<dbReference type="Pfam" id="PF22235">
    <property type="entry name" value="FAS1_thioest_ins"/>
    <property type="match status" value="1"/>
</dbReference>
<comment type="catalytic activity">
    <reaction evidence="16 21">
        <text>holo-[ACP] + malonyl-CoA = malonyl-[ACP] + CoA</text>
        <dbReference type="Rhea" id="RHEA:41792"/>
        <dbReference type="Rhea" id="RHEA-COMP:9623"/>
        <dbReference type="Rhea" id="RHEA-COMP:9685"/>
        <dbReference type="ChEBI" id="CHEBI:57287"/>
        <dbReference type="ChEBI" id="CHEBI:57384"/>
        <dbReference type="ChEBI" id="CHEBI:64479"/>
        <dbReference type="ChEBI" id="CHEBI:78449"/>
        <dbReference type="EC" id="2.3.1.39"/>
    </reaction>
</comment>
<comment type="function">
    <text evidence="20 21">Fatty acid synthetase catalyzes the formation of long-chain fatty acids from acetyl-CoA, malonyl-CoA and NADPH. The beta subunit contains domains for: [acyl-carrier-protein] acetyltransferase and malonyltransferase, S-acyl fatty acid synthase thioesterase, enoyl-[acyl-carrier-protein] reductase, and 3-hydroxypalmitoyl-[acyl-carrier-protein] dehydratase.</text>
</comment>
<dbReference type="FunFam" id="3.30.70.3330:FF:000001">
    <property type="entry name" value="Fatty acid synthase subunit beta dehydratase"/>
    <property type="match status" value="1"/>
</dbReference>
<feature type="domain" description="Malonyl-CoA:ACP transacylase (MAT)" evidence="23">
    <location>
        <begin position="1693"/>
        <end position="2013"/>
    </location>
</feature>
<dbReference type="PIRSF" id="PIRSF005562">
    <property type="entry name" value="FAS_yeast_beta"/>
    <property type="match status" value="1"/>
</dbReference>
<keyword evidence="4 21" id="KW-0808">Transferase</keyword>